<gene>
    <name evidence="1" type="ORF">B0H17DRAFT_1149950</name>
</gene>
<proteinExistence type="predicted"/>
<organism evidence="1 2">
    <name type="scientific">Mycena rosella</name>
    <name type="common">Pink bonnet</name>
    <name type="synonym">Agaricus rosellus</name>
    <dbReference type="NCBI Taxonomy" id="1033263"/>
    <lineage>
        <taxon>Eukaryota</taxon>
        <taxon>Fungi</taxon>
        <taxon>Dikarya</taxon>
        <taxon>Basidiomycota</taxon>
        <taxon>Agaricomycotina</taxon>
        <taxon>Agaricomycetes</taxon>
        <taxon>Agaricomycetidae</taxon>
        <taxon>Agaricales</taxon>
        <taxon>Marasmiineae</taxon>
        <taxon>Mycenaceae</taxon>
        <taxon>Mycena</taxon>
    </lineage>
</organism>
<sequence length="311" mass="35218">MIPRFLCVVHRVLFWTEPVLYNMVAVGGREQKTDVDIAILRAIDTRADLFPHSVRQMFLFPVHWSPYASRQSKDAWSDRELAKLLRACMGVVNLLLLCSNPATSCLLPMLEMRLKRLVMFVSVSDGAIDFSLPFFQNLSHLLLADFDGRDGALQLDRLQVHNLCRLPKLTHLALFDGSPAHMFRDIFTGCKSLQALLMLCTGGPAAKALAKDVSLHNERVVILSDENPRDDWYLTIRGGHDMWERADGFISRKHKGEINGSLNRYYLAPPETSETATDAPATPRVAAELPPFYPPNWSERYSIALYSFTQR</sequence>
<name>A0AAD7FNB8_MYCRO</name>
<evidence type="ECO:0000313" key="1">
    <source>
        <dbReference type="EMBL" id="KAJ7633306.1"/>
    </source>
</evidence>
<dbReference type="AlphaFoldDB" id="A0AAD7FNB8"/>
<comment type="caution">
    <text evidence="1">The sequence shown here is derived from an EMBL/GenBank/DDBJ whole genome shotgun (WGS) entry which is preliminary data.</text>
</comment>
<protein>
    <submittedName>
        <fullName evidence="1">Uncharacterized protein</fullName>
    </submittedName>
</protein>
<evidence type="ECO:0000313" key="2">
    <source>
        <dbReference type="Proteomes" id="UP001221757"/>
    </source>
</evidence>
<keyword evidence="2" id="KW-1185">Reference proteome</keyword>
<accession>A0AAD7FNB8</accession>
<dbReference type="Proteomes" id="UP001221757">
    <property type="component" value="Unassembled WGS sequence"/>
</dbReference>
<reference evidence="1" key="1">
    <citation type="submission" date="2023-03" db="EMBL/GenBank/DDBJ databases">
        <title>Massive genome expansion in bonnet fungi (Mycena s.s.) driven by repeated elements and novel gene families across ecological guilds.</title>
        <authorList>
            <consortium name="Lawrence Berkeley National Laboratory"/>
            <person name="Harder C.B."/>
            <person name="Miyauchi S."/>
            <person name="Viragh M."/>
            <person name="Kuo A."/>
            <person name="Thoen E."/>
            <person name="Andreopoulos B."/>
            <person name="Lu D."/>
            <person name="Skrede I."/>
            <person name="Drula E."/>
            <person name="Henrissat B."/>
            <person name="Morin E."/>
            <person name="Kohler A."/>
            <person name="Barry K."/>
            <person name="LaButti K."/>
            <person name="Morin E."/>
            <person name="Salamov A."/>
            <person name="Lipzen A."/>
            <person name="Mereny Z."/>
            <person name="Hegedus B."/>
            <person name="Baldrian P."/>
            <person name="Stursova M."/>
            <person name="Weitz H."/>
            <person name="Taylor A."/>
            <person name="Grigoriev I.V."/>
            <person name="Nagy L.G."/>
            <person name="Martin F."/>
            <person name="Kauserud H."/>
        </authorList>
    </citation>
    <scope>NUCLEOTIDE SEQUENCE</scope>
    <source>
        <strain evidence="1">CBHHK067</strain>
    </source>
</reference>
<dbReference type="EMBL" id="JARKIE010000491">
    <property type="protein sequence ID" value="KAJ7633306.1"/>
    <property type="molecule type" value="Genomic_DNA"/>
</dbReference>